<dbReference type="InterPro" id="IPR007119">
    <property type="entry name" value="Phage_tail_spike_N"/>
</dbReference>
<evidence type="ECO:0000313" key="4">
    <source>
        <dbReference type="EMBL" id="MBL4950976.1"/>
    </source>
</evidence>
<feature type="domain" description="Peptidase S74" evidence="2">
    <location>
        <begin position="982"/>
        <end position="1029"/>
    </location>
</feature>
<proteinExistence type="predicted"/>
<dbReference type="Pfam" id="PF24049">
    <property type="entry name" value="YOMG_N"/>
    <property type="match status" value="1"/>
</dbReference>
<evidence type="ECO:0000259" key="2">
    <source>
        <dbReference type="Pfam" id="PF13884"/>
    </source>
</evidence>
<name>A0ABS1TI33_9BACI</name>
<dbReference type="Pfam" id="PF13884">
    <property type="entry name" value="Peptidase_S74"/>
    <property type="match status" value="1"/>
</dbReference>
<feature type="domain" description="YOMG-like N-terminal" evidence="3">
    <location>
        <begin position="19"/>
        <end position="110"/>
    </location>
</feature>
<comment type="caution">
    <text evidence="4">The sequence shown here is derived from an EMBL/GenBank/DDBJ whole genome shotgun (WGS) entry which is preliminary data.</text>
</comment>
<reference evidence="4 5" key="1">
    <citation type="submission" date="2021-01" db="EMBL/GenBank/DDBJ databases">
        <title>Genome public.</title>
        <authorList>
            <person name="Liu C."/>
            <person name="Sun Q."/>
        </authorList>
    </citation>
    <scope>NUCLEOTIDE SEQUENCE [LARGE SCALE GENOMIC DNA]</scope>
    <source>
        <strain evidence="4 5">YIM B02564</strain>
    </source>
</reference>
<protein>
    <submittedName>
        <fullName evidence="4">Phage tail protein</fullName>
    </submittedName>
</protein>
<dbReference type="Proteomes" id="UP000623967">
    <property type="component" value="Unassembled WGS sequence"/>
</dbReference>
<dbReference type="Pfam" id="PF06605">
    <property type="entry name" value="Prophage_tail"/>
    <property type="match status" value="1"/>
</dbReference>
<dbReference type="EMBL" id="JAESWB010000025">
    <property type="protein sequence ID" value="MBL4950976.1"/>
    <property type="molecule type" value="Genomic_DNA"/>
</dbReference>
<keyword evidence="5" id="KW-1185">Reference proteome</keyword>
<dbReference type="InterPro" id="IPR030392">
    <property type="entry name" value="S74_ICA"/>
</dbReference>
<feature type="domain" description="Tail spike" evidence="1">
    <location>
        <begin position="130"/>
        <end position="261"/>
    </location>
</feature>
<sequence>MKLGEIDLSLIPLKPQLSICLPNLNRTVIGIITEARDITHDIFLGKINELSFKIPFKIEKENKLIRNPNIDKLKERYLIKFQLGKEIEYYMINDINDDSDDTNADKTVHCYSIGWELNDKMIRGYQDTSINATEALNVALLESVWSIGYVDSDFDIRYRSFDVSENTSLEFIFQIADTFNGIVEFDTVNRLINLKKQDSIGTNKGLRLSYGKYLKTIGKESNSDEMVTRFHAFGSDDLSIQNVNPTGTTYLEDFSYFMYPYEEDENGNIINHSYYMSDSLCKAITKYNKLIESNKLKFANLLSQLTSKQSELTTRQVELDTLNNDLKIIEDKIDFAKAKGVDYSDLTLQQTAKNNEIDNKESEIVTIKIDITNIKDSIQSLRNEISIENNFTADQMKERNYYIIEKTWQDDNYIDENDLYEEAIKRFNDMKKPKTTFTIDIINFLNIVEEQRNWDKLSIGDVVTIKYDLFDTLVTAKIMEIHYDYEQNNISLTISDGRDISDEGEKIAKKIYDVYSTSKSLDMSKYKFIESDKKIGEINEIINSQWDSNKRSIVAGLNNSISISGRGIVITSPDEPNNQVIIQSGIVAVSNDYGNTWKNAITSSGLVGERIFGKILAGVNLTIENDSGKYKFDSNGFTIESGSINIIGGLPKSQLDPTFADGLFEIDKTYTNGIRMDAKDGIVVTRSDNTVKTTLNSTEGIKIQSYQNGDWKDKLYVDTNGNLTFSGNLSGASGTFSGTVSAATINGSNFSGGTITGTTITGTTIISTTINGGSINGADFTSTGDNNEKIFINKGSITFYGNYEGDINLKLDSDGLFYTDKSTPSHNWNIFWDQFGLSIDSNRNILISAPDSITIDSGHILLQGNNIGINNIYFGNASIGVGGEFYQGANSPNVSIGQKNIYIPGTIYEGGSSLSSKYASSSHTHSQYLTSVPSTISISQISANYYYFGSAFTYSSGYISAPSGTLQIGQNSVKAQTVTSTSNIEYKKNIQSWNYNATNMILSTPVKQYQFKNELDNEFPHVGIILQDAPVWVADIEGHGVDIYAMATLSWKAIQELNDRIKYLENEIISLKGE</sequence>
<dbReference type="RefSeq" id="WP_202651871.1">
    <property type="nucleotide sequence ID" value="NZ_JAESWB010000025.1"/>
</dbReference>
<evidence type="ECO:0000259" key="3">
    <source>
        <dbReference type="Pfam" id="PF24049"/>
    </source>
</evidence>
<dbReference type="NCBIfam" id="TIGR01665">
    <property type="entry name" value="put_anti_recept"/>
    <property type="match status" value="1"/>
</dbReference>
<dbReference type="InterPro" id="IPR010572">
    <property type="entry name" value="Tail_dom"/>
</dbReference>
<evidence type="ECO:0000313" key="5">
    <source>
        <dbReference type="Proteomes" id="UP000623967"/>
    </source>
</evidence>
<gene>
    <name evidence="4" type="ORF">JK635_01820</name>
</gene>
<organism evidence="4 5">
    <name type="scientific">Neobacillus paridis</name>
    <dbReference type="NCBI Taxonomy" id="2803862"/>
    <lineage>
        <taxon>Bacteria</taxon>
        <taxon>Bacillati</taxon>
        <taxon>Bacillota</taxon>
        <taxon>Bacilli</taxon>
        <taxon>Bacillales</taxon>
        <taxon>Bacillaceae</taxon>
        <taxon>Neobacillus</taxon>
    </lineage>
</organism>
<accession>A0ABS1TI33</accession>
<dbReference type="InterPro" id="IPR057796">
    <property type="entry name" value="YOMG-like_N"/>
</dbReference>
<evidence type="ECO:0000259" key="1">
    <source>
        <dbReference type="Pfam" id="PF06605"/>
    </source>
</evidence>